<dbReference type="Gene3D" id="3.40.50.2300">
    <property type="match status" value="2"/>
</dbReference>
<dbReference type="SUPFAM" id="SSF47413">
    <property type="entry name" value="lambda repressor-like DNA-binding domains"/>
    <property type="match status" value="1"/>
</dbReference>
<sequence>MANVSVATVSRVLNKTRHVSEEIEKAVLEAARELGYTPNLLGKNLRQKRTGIILVMMSTLTNSFCSKVVTGIANEAEKHNYHIMICATNGLPEKEKIYLGLVKNRMADGMIVLNSTLSADEMSLISNHAAIVQCSEYTASENTPFVSIDNGLAAKDACEHLILNGRKRILFIGVDNSLISSHLRMEGYRQALSCHGLPFDPGLVLYSNYGYRNTMRMVDRYLEEGHTFDAVFAISDRMAAGAVSALRKHGLTVPEDIEVIGFDNTDIAYMVEPPLTTVSQPQTEMGKRAFSILYEKLNGGEPENVILPHKLIVRKSAK</sequence>
<dbReference type="AlphaFoldDB" id="A0A926DPS2"/>
<dbReference type="Proteomes" id="UP000611762">
    <property type="component" value="Unassembled WGS sequence"/>
</dbReference>
<dbReference type="CDD" id="cd06284">
    <property type="entry name" value="PBP1_LacI-like"/>
    <property type="match status" value="1"/>
</dbReference>
<dbReference type="InterPro" id="IPR046335">
    <property type="entry name" value="LacI/GalR-like_sensor"/>
</dbReference>
<evidence type="ECO:0000259" key="4">
    <source>
        <dbReference type="PROSITE" id="PS50932"/>
    </source>
</evidence>
<dbReference type="PROSITE" id="PS50932">
    <property type="entry name" value="HTH_LACI_2"/>
    <property type="match status" value="1"/>
</dbReference>
<organism evidence="5 6">
    <name type="scientific">Congzhengia minquanensis</name>
    <dbReference type="NCBI Taxonomy" id="2763657"/>
    <lineage>
        <taxon>Bacteria</taxon>
        <taxon>Bacillati</taxon>
        <taxon>Bacillota</taxon>
        <taxon>Clostridia</taxon>
        <taxon>Eubacteriales</taxon>
        <taxon>Oscillospiraceae</taxon>
        <taxon>Congzhengia</taxon>
    </lineage>
</organism>
<feature type="domain" description="HTH lacI-type" evidence="4">
    <location>
        <begin position="1"/>
        <end position="47"/>
    </location>
</feature>
<dbReference type="SUPFAM" id="SSF53822">
    <property type="entry name" value="Periplasmic binding protein-like I"/>
    <property type="match status" value="1"/>
</dbReference>
<dbReference type="InterPro" id="IPR000843">
    <property type="entry name" value="HTH_LacI"/>
</dbReference>
<dbReference type="Pfam" id="PF13377">
    <property type="entry name" value="Peripla_BP_3"/>
    <property type="match status" value="1"/>
</dbReference>
<dbReference type="InterPro" id="IPR028082">
    <property type="entry name" value="Peripla_BP_I"/>
</dbReference>
<dbReference type="CDD" id="cd01392">
    <property type="entry name" value="HTH_LacI"/>
    <property type="match status" value="1"/>
</dbReference>
<comment type="caution">
    <text evidence="5">The sequence shown here is derived from an EMBL/GenBank/DDBJ whole genome shotgun (WGS) entry which is preliminary data.</text>
</comment>
<evidence type="ECO:0000256" key="2">
    <source>
        <dbReference type="ARBA" id="ARBA00023125"/>
    </source>
</evidence>
<keyword evidence="2 5" id="KW-0238">DNA-binding</keyword>
<name>A0A926DPS2_9FIRM</name>
<dbReference type="Gene3D" id="1.10.260.40">
    <property type="entry name" value="lambda repressor-like DNA-binding domains"/>
    <property type="match status" value="1"/>
</dbReference>
<dbReference type="GO" id="GO:0000976">
    <property type="term" value="F:transcription cis-regulatory region binding"/>
    <property type="evidence" value="ECO:0007669"/>
    <property type="project" value="TreeGrafter"/>
</dbReference>
<gene>
    <name evidence="5" type="ORF">H8698_09005</name>
</gene>
<keyword evidence="1" id="KW-0805">Transcription regulation</keyword>
<dbReference type="SMART" id="SM00354">
    <property type="entry name" value="HTH_LACI"/>
    <property type="match status" value="1"/>
</dbReference>
<keyword evidence="6" id="KW-1185">Reference proteome</keyword>
<keyword evidence="3" id="KW-0804">Transcription</keyword>
<reference evidence="5" key="1">
    <citation type="submission" date="2020-08" db="EMBL/GenBank/DDBJ databases">
        <title>Genome public.</title>
        <authorList>
            <person name="Liu C."/>
            <person name="Sun Q."/>
        </authorList>
    </citation>
    <scope>NUCLEOTIDE SEQUENCE</scope>
    <source>
        <strain evidence="5">H8</strain>
    </source>
</reference>
<dbReference type="Pfam" id="PF00356">
    <property type="entry name" value="LacI"/>
    <property type="match status" value="1"/>
</dbReference>
<accession>A0A926DPS2</accession>
<dbReference type="PANTHER" id="PTHR30146">
    <property type="entry name" value="LACI-RELATED TRANSCRIPTIONAL REPRESSOR"/>
    <property type="match status" value="1"/>
</dbReference>
<protein>
    <submittedName>
        <fullName evidence="5">LacI family DNA-binding transcriptional regulator</fullName>
    </submittedName>
</protein>
<evidence type="ECO:0000256" key="1">
    <source>
        <dbReference type="ARBA" id="ARBA00023015"/>
    </source>
</evidence>
<dbReference type="GO" id="GO:0003700">
    <property type="term" value="F:DNA-binding transcription factor activity"/>
    <property type="evidence" value="ECO:0007669"/>
    <property type="project" value="TreeGrafter"/>
</dbReference>
<proteinExistence type="predicted"/>
<dbReference type="EMBL" id="JACRSU010000003">
    <property type="protein sequence ID" value="MBC8541109.1"/>
    <property type="molecule type" value="Genomic_DNA"/>
</dbReference>
<dbReference type="PANTHER" id="PTHR30146:SF109">
    <property type="entry name" value="HTH-TYPE TRANSCRIPTIONAL REGULATOR GALS"/>
    <property type="match status" value="1"/>
</dbReference>
<evidence type="ECO:0000313" key="5">
    <source>
        <dbReference type="EMBL" id="MBC8541109.1"/>
    </source>
</evidence>
<evidence type="ECO:0000313" key="6">
    <source>
        <dbReference type="Proteomes" id="UP000611762"/>
    </source>
</evidence>
<evidence type="ECO:0000256" key="3">
    <source>
        <dbReference type="ARBA" id="ARBA00023163"/>
    </source>
</evidence>
<dbReference type="InterPro" id="IPR010982">
    <property type="entry name" value="Lambda_DNA-bd_dom_sf"/>
</dbReference>